<dbReference type="PROSITE" id="PS50262">
    <property type="entry name" value="G_PROTEIN_RECEP_F1_2"/>
    <property type="match status" value="1"/>
</dbReference>
<feature type="transmembrane region" description="Helical" evidence="14">
    <location>
        <begin position="192"/>
        <end position="215"/>
    </location>
</feature>
<feature type="transmembrane region" description="Helical" evidence="14">
    <location>
        <begin position="271"/>
        <end position="291"/>
    </location>
</feature>
<evidence type="ECO:0000259" key="15">
    <source>
        <dbReference type="PROSITE" id="PS50262"/>
    </source>
</evidence>
<comment type="similarity">
    <text evidence="13">Belongs to the G-protein coupled receptor 1 family.</text>
</comment>
<feature type="transmembrane region" description="Helical" evidence="14">
    <location>
        <begin position="60"/>
        <end position="85"/>
    </location>
</feature>
<evidence type="ECO:0000313" key="16">
    <source>
        <dbReference type="Proteomes" id="UP000694856"/>
    </source>
</evidence>
<dbReference type="InterPro" id="IPR000725">
    <property type="entry name" value="Olfact_rcpt"/>
</dbReference>
<keyword evidence="5 14" id="KW-0716">Sensory transduction</keyword>
<keyword evidence="8 14" id="KW-1133">Transmembrane helix</keyword>
<comment type="function">
    <text evidence="2">Putative odorant or sperm cell receptor.</text>
</comment>
<accession>A0A8B6YKX8</accession>
<dbReference type="PANTHER" id="PTHR26452">
    <property type="entry name" value="OLFACTORY RECEPTOR"/>
    <property type="match status" value="1"/>
</dbReference>
<keyword evidence="11 13" id="KW-0675">Receptor</keyword>
<keyword evidence="9 13" id="KW-0297">G-protein coupled receptor</keyword>
<dbReference type="FunFam" id="1.20.1070.10:FF:000037">
    <property type="entry name" value="Olfactory receptor"/>
    <property type="match status" value="1"/>
</dbReference>
<keyword evidence="10 14" id="KW-0472">Membrane</keyword>
<name>A0A8B6YKX8_CAMFR</name>
<feature type="transmembrane region" description="Helical" evidence="14">
    <location>
        <begin position="138"/>
        <end position="157"/>
    </location>
</feature>
<dbReference type="GO" id="GO:0004984">
    <property type="term" value="F:olfactory receptor activity"/>
    <property type="evidence" value="ECO:0007669"/>
    <property type="project" value="InterPro"/>
</dbReference>
<reference evidence="17" key="1">
    <citation type="submission" date="2025-08" db="UniProtKB">
        <authorList>
            <consortium name="RefSeq"/>
        </authorList>
    </citation>
    <scope>IDENTIFICATION</scope>
    <source>
        <tissue evidence="17">Ear skin</tissue>
    </source>
</reference>
<protein>
    <recommendedName>
        <fullName evidence="14">Olfactory receptor</fullName>
    </recommendedName>
</protein>
<dbReference type="PRINTS" id="PR00237">
    <property type="entry name" value="GPCRRHODOPSN"/>
</dbReference>
<feature type="transmembrane region" description="Helical" evidence="14">
    <location>
        <begin position="24"/>
        <end position="48"/>
    </location>
</feature>
<dbReference type="SUPFAM" id="SSF81321">
    <property type="entry name" value="Family A G protein-coupled receptor-like"/>
    <property type="match status" value="1"/>
</dbReference>
<sequence>MANVSMSITEFVLMGFSDSREGQVLHVVLFLFIYLAALVGNLLIVLLTTSDQHLHSPMYFFLRTLSLLDVCFISVTVPKAIIQSLTQNSSISFLGCVAQVFLVVLFACAELALLTVMSYDRYVAICRPLHYQVVMKKAAYEQMLAASWLSGIASGFLNTSVTFSLPFCRSNFVHQFFCEIPSLLKLSCSEKFVAEIGAIIVTTSLGIVCFISILVSYIHIFSTVMSIPSVKGRSKAFSTCIPHLVVVTVFLITGSIAYLKPVSESPSVSDLMVSVFYTVVPPTLNPIIYSLKNQDIKAAFWKMLRKTIFKYNDGNKNSNNNKGIDTSFSSDKCEVKLVNCNRLPSI</sequence>
<organism evidence="16 17">
    <name type="scientific">Camelus ferus</name>
    <name type="common">Wild bactrian camel</name>
    <name type="synonym">Camelus bactrianus ferus</name>
    <dbReference type="NCBI Taxonomy" id="419612"/>
    <lineage>
        <taxon>Eukaryota</taxon>
        <taxon>Metazoa</taxon>
        <taxon>Chordata</taxon>
        <taxon>Craniata</taxon>
        <taxon>Vertebrata</taxon>
        <taxon>Euteleostomi</taxon>
        <taxon>Mammalia</taxon>
        <taxon>Eutheria</taxon>
        <taxon>Laurasiatheria</taxon>
        <taxon>Artiodactyla</taxon>
        <taxon>Tylopoda</taxon>
        <taxon>Camelidae</taxon>
        <taxon>Camelus</taxon>
    </lineage>
</organism>
<evidence type="ECO:0000256" key="5">
    <source>
        <dbReference type="ARBA" id="ARBA00022606"/>
    </source>
</evidence>
<evidence type="ECO:0000256" key="1">
    <source>
        <dbReference type="ARBA" id="ARBA00002936"/>
    </source>
</evidence>
<dbReference type="AlphaFoldDB" id="A0A8B6YKX8"/>
<dbReference type="PRINTS" id="PR00245">
    <property type="entry name" value="OLFACTORYR"/>
</dbReference>
<feature type="domain" description="G-protein coupled receptors family 1 profile" evidence="15">
    <location>
        <begin position="40"/>
        <end position="289"/>
    </location>
</feature>
<feature type="transmembrane region" description="Helical" evidence="14">
    <location>
        <begin position="91"/>
        <end position="117"/>
    </location>
</feature>
<keyword evidence="16" id="KW-1185">Reference proteome</keyword>
<dbReference type="GeneID" id="102506836"/>
<proteinExistence type="inferred from homology"/>
<dbReference type="Proteomes" id="UP000694856">
    <property type="component" value="Chromosome 3"/>
</dbReference>
<evidence type="ECO:0000256" key="12">
    <source>
        <dbReference type="ARBA" id="ARBA00023224"/>
    </source>
</evidence>
<evidence type="ECO:0000256" key="3">
    <source>
        <dbReference type="ARBA" id="ARBA00004651"/>
    </source>
</evidence>
<evidence type="ECO:0000313" key="17">
    <source>
        <dbReference type="RefSeq" id="XP_006189461.2"/>
    </source>
</evidence>
<keyword evidence="6 13" id="KW-0812">Transmembrane</keyword>
<evidence type="ECO:0000256" key="11">
    <source>
        <dbReference type="ARBA" id="ARBA00023170"/>
    </source>
</evidence>
<evidence type="ECO:0000256" key="14">
    <source>
        <dbReference type="RuleBase" id="RU363047"/>
    </source>
</evidence>
<feature type="transmembrane region" description="Helical" evidence="14">
    <location>
        <begin position="236"/>
        <end position="259"/>
    </location>
</feature>
<dbReference type="PROSITE" id="PS00237">
    <property type="entry name" value="G_PROTEIN_RECEP_F1_1"/>
    <property type="match status" value="1"/>
</dbReference>
<evidence type="ECO:0000256" key="7">
    <source>
        <dbReference type="ARBA" id="ARBA00022725"/>
    </source>
</evidence>
<keyword evidence="7 14" id="KW-0552">Olfaction</keyword>
<evidence type="ECO:0000256" key="6">
    <source>
        <dbReference type="ARBA" id="ARBA00022692"/>
    </source>
</evidence>
<gene>
    <name evidence="17" type="primary">LOC102506836</name>
</gene>
<evidence type="ECO:0000256" key="8">
    <source>
        <dbReference type="ARBA" id="ARBA00022989"/>
    </source>
</evidence>
<dbReference type="InterPro" id="IPR050516">
    <property type="entry name" value="Olfactory_GPCR"/>
</dbReference>
<dbReference type="Pfam" id="PF13853">
    <property type="entry name" value="7tm_4"/>
    <property type="match status" value="1"/>
</dbReference>
<dbReference type="GO" id="GO:0005886">
    <property type="term" value="C:plasma membrane"/>
    <property type="evidence" value="ECO:0007669"/>
    <property type="project" value="UniProtKB-SubCell"/>
</dbReference>
<dbReference type="CDD" id="cd15227">
    <property type="entry name" value="7tmA_OR14-like"/>
    <property type="match status" value="1"/>
</dbReference>
<keyword evidence="12 13" id="KW-0807">Transducer</keyword>
<evidence type="ECO:0000256" key="13">
    <source>
        <dbReference type="RuleBase" id="RU000688"/>
    </source>
</evidence>
<comment type="function">
    <text evidence="1">Odorant receptor.</text>
</comment>
<evidence type="ECO:0000256" key="4">
    <source>
        <dbReference type="ARBA" id="ARBA00022475"/>
    </source>
</evidence>
<dbReference type="KEGG" id="cfr:102506836"/>
<dbReference type="InterPro" id="IPR000276">
    <property type="entry name" value="GPCR_Rhodpsn"/>
</dbReference>
<dbReference type="InterPro" id="IPR017452">
    <property type="entry name" value="GPCR_Rhodpsn_7TM"/>
</dbReference>
<evidence type="ECO:0000256" key="2">
    <source>
        <dbReference type="ARBA" id="ARBA00003929"/>
    </source>
</evidence>
<dbReference type="RefSeq" id="XP_006189461.2">
    <property type="nucleotide sequence ID" value="XM_006189399.2"/>
</dbReference>
<dbReference type="GO" id="GO:0004930">
    <property type="term" value="F:G protein-coupled receptor activity"/>
    <property type="evidence" value="ECO:0007669"/>
    <property type="project" value="UniProtKB-KW"/>
</dbReference>
<evidence type="ECO:0000256" key="9">
    <source>
        <dbReference type="ARBA" id="ARBA00023040"/>
    </source>
</evidence>
<dbReference type="Gene3D" id="1.20.1070.10">
    <property type="entry name" value="Rhodopsin 7-helix transmembrane proteins"/>
    <property type="match status" value="1"/>
</dbReference>
<comment type="subcellular location">
    <subcellularLocation>
        <location evidence="3 14">Cell membrane</location>
        <topology evidence="3 14">Multi-pass membrane protein</topology>
    </subcellularLocation>
</comment>
<keyword evidence="4 14" id="KW-1003">Cell membrane</keyword>
<evidence type="ECO:0000256" key="10">
    <source>
        <dbReference type="ARBA" id="ARBA00023136"/>
    </source>
</evidence>